<dbReference type="EMBL" id="JNBR01001416">
    <property type="protein sequence ID" value="OQR87983.1"/>
    <property type="molecule type" value="Genomic_DNA"/>
</dbReference>
<evidence type="ECO:0000256" key="3">
    <source>
        <dbReference type="ARBA" id="ARBA00010288"/>
    </source>
</evidence>
<feature type="transmembrane region" description="Helical" evidence="9">
    <location>
        <begin position="480"/>
        <end position="501"/>
    </location>
</feature>
<organism evidence="10 11">
    <name type="scientific">Achlya hypogyna</name>
    <name type="common">Oomycete</name>
    <name type="synonym">Protoachlya hypogyna</name>
    <dbReference type="NCBI Taxonomy" id="1202772"/>
    <lineage>
        <taxon>Eukaryota</taxon>
        <taxon>Sar</taxon>
        <taxon>Stramenopiles</taxon>
        <taxon>Oomycota</taxon>
        <taxon>Saprolegniomycetes</taxon>
        <taxon>Saprolegniales</taxon>
        <taxon>Achlyaceae</taxon>
        <taxon>Achlya</taxon>
    </lineage>
</organism>
<evidence type="ECO:0000256" key="7">
    <source>
        <dbReference type="ARBA" id="ARBA00023136"/>
    </source>
</evidence>
<protein>
    <recommendedName>
        <fullName evidence="9">Protein RFT1 homolog</fullName>
    </recommendedName>
</protein>
<name>A0A1V9YQY3_ACHHY</name>
<dbReference type="PANTHER" id="PTHR13117">
    <property type="entry name" value="ENDOPLASMIC RETICULUM MULTISPAN TRANSMEMBRANE PROTEIN-RELATED"/>
    <property type="match status" value="1"/>
</dbReference>
<comment type="function">
    <text evidence="8 9">Intramembrane glycolipid transporter that operates in the biosynthetic pathway of dolichol-linked oligosaccharides, the glycan precursors employed in protein asparagine (N)-glycosylation. The sequential addition of sugars to dolichol pyrophosphate produces dolichol-linked oligosaccharides containing fourteen sugars, including two GlcNAcs, nine mannoses and three glucoses. Once assembled, the oligosaccharide is transferred from the lipid to nascent proteins by oligosaccharyltransferases. The assembly of dolichol-linked oligosaccharides begins on the cytosolic side of the endoplasmic reticulum membrane and finishes in its lumen. RFT1 could mediate the translocation of the cytosolically oriented intermediate DolPP-GlcNAc2Man5, produced by ALG11, into the ER lumen where dolichol-linked oligosaccharides assembly continues. However, the intramembrane lipid transporter activity could not be confirmed in vitro.</text>
</comment>
<dbReference type="Proteomes" id="UP000243579">
    <property type="component" value="Unassembled WGS sequence"/>
</dbReference>
<dbReference type="PANTHER" id="PTHR13117:SF5">
    <property type="entry name" value="PROTEIN RFT1 HOMOLOG"/>
    <property type="match status" value="1"/>
</dbReference>
<evidence type="ECO:0000256" key="6">
    <source>
        <dbReference type="ARBA" id="ARBA00022989"/>
    </source>
</evidence>
<evidence type="ECO:0000256" key="2">
    <source>
        <dbReference type="ARBA" id="ARBA00004922"/>
    </source>
</evidence>
<evidence type="ECO:0000256" key="8">
    <source>
        <dbReference type="ARBA" id="ARBA00045912"/>
    </source>
</evidence>
<feature type="transmembrane region" description="Helical" evidence="9">
    <location>
        <begin position="449"/>
        <end position="468"/>
    </location>
</feature>
<evidence type="ECO:0000313" key="11">
    <source>
        <dbReference type="Proteomes" id="UP000243579"/>
    </source>
</evidence>
<feature type="transmembrane region" description="Helical" evidence="9">
    <location>
        <begin position="119"/>
        <end position="141"/>
    </location>
</feature>
<dbReference type="GO" id="GO:0006488">
    <property type="term" value="P:dolichol-linked oligosaccharide biosynthetic process"/>
    <property type="evidence" value="ECO:0007669"/>
    <property type="project" value="InterPro"/>
</dbReference>
<proteinExistence type="inferred from homology"/>
<comment type="pathway">
    <text evidence="2">Protein modification; protein glycosylation.</text>
</comment>
<keyword evidence="4 9" id="KW-0812">Transmembrane</keyword>
<dbReference type="GO" id="GO:0005789">
    <property type="term" value="C:endoplasmic reticulum membrane"/>
    <property type="evidence" value="ECO:0007669"/>
    <property type="project" value="UniProtKB-SubCell"/>
</dbReference>
<evidence type="ECO:0000256" key="5">
    <source>
        <dbReference type="ARBA" id="ARBA00022824"/>
    </source>
</evidence>
<comment type="caution">
    <text evidence="10">The sequence shown here is derived from an EMBL/GenBank/DDBJ whole genome shotgun (WGS) entry which is preliminary data.</text>
</comment>
<keyword evidence="6 9" id="KW-1133">Transmembrane helix</keyword>
<keyword evidence="7 9" id="KW-0472">Membrane</keyword>
<keyword evidence="11" id="KW-1185">Reference proteome</keyword>
<dbReference type="Pfam" id="PF04506">
    <property type="entry name" value="Rft-1"/>
    <property type="match status" value="1"/>
</dbReference>
<comment type="similarity">
    <text evidence="3 9">Belongs to the RFT1 family.</text>
</comment>
<feature type="transmembrane region" description="Helical" evidence="9">
    <location>
        <begin position="352"/>
        <end position="373"/>
    </location>
</feature>
<evidence type="ECO:0000256" key="1">
    <source>
        <dbReference type="ARBA" id="ARBA00004477"/>
    </source>
</evidence>
<accession>A0A1V9YQY3</accession>
<dbReference type="OrthoDB" id="9979195at2759"/>
<feature type="transmembrane region" description="Helical" evidence="9">
    <location>
        <begin position="153"/>
        <end position="172"/>
    </location>
</feature>
<evidence type="ECO:0000256" key="9">
    <source>
        <dbReference type="RuleBase" id="RU365067"/>
    </source>
</evidence>
<dbReference type="GO" id="GO:0034203">
    <property type="term" value="P:glycolipid translocation"/>
    <property type="evidence" value="ECO:0007669"/>
    <property type="project" value="TreeGrafter"/>
</dbReference>
<feature type="transmembrane region" description="Helical" evidence="9">
    <location>
        <begin position="312"/>
        <end position="332"/>
    </location>
</feature>
<sequence>MGVADVVVAGGARMLGLSFLQKGGTFVMNVLTLRRLPVHLSGVSLSLELVLSTTFVVREGLRLASLREENLTEAASLRKLLNTAWISAFVGILCTVTAAAFMAPRLYDTEAADFVEFQTALWLFCASAAIEYLTEPLYIVGNASLNFPLRVKAQGWGFFVKAVVQVVLVVGLDMGMLAFGLSQVAFAVVHGLVYLSFYVRQLGTRDFPLRSLAELLPSPSVPLNLPLVTLWGTLLLQSGLKYLLTEGDKLILSAFESYQSMGAYSVAFNIGSLAPRLLFLPIEDASKAMFSKLLAQPIASEAKAQAYTWLALALRVMTYIGLVFVCFGTNYARTALLLLAGYDKATGDTPRVLQLYFVYVYFLALNGIAEGFVHSVGDKPALGRLNAYLVLCFALTTTSAIALLHGAGLGIIGIVIANCINMGLRIGYCVHYMARFFDRSMARVYFDTLPPAPVLAAFAVAAAATFASEALTRGPDLRRHALHVAFGGTLFVGVGGVVYLADKTFVQSVLRRHKAKAE</sequence>
<feature type="transmembrane region" description="Helical" evidence="9">
    <location>
        <begin position="84"/>
        <end position="107"/>
    </location>
</feature>
<comment type="subcellular location">
    <subcellularLocation>
        <location evidence="1 9">Endoplasmic reticulum membrane</location>
        <topology evidence="1 9">Multi-pass membrane protein</topology>
    </subcellularLocation>
</comment>
<feature type="transmembrane region" description="Helical" evidence="9">
    <location>
        <begin position="410"/>
        <end position="428"/>
    </location>
</feature>
<feature type="transmembrane region" description="Helical" evidence="9">
    <location>
        <begin position="178"/>
        <end position="199"/>
    </location>
</feature>
<evidence type="ECO:0000256" key="4">
    <source>
        <dbReference type="ARBA" id="ARBA00022692"/>
    </source>
</evidence>
<evidence type="ECO:0000313" key="10">
    <source>
        <dbReference type="EMBL" id="OQR87983.1"/>
    </source>
</evidence>
<reference evidence="10 11" key="1">
    <citation type="journal article" date="2014" name="Genome Biol. Evol.">
        <title>The secreted proteins of Achlya hypogyna and Thraustotheca clavata identify the ancestral oomycete secretome and reveal gene acquisitions by horizontal gene transfer.</title>
        <authorList>
            <person name="Misner I."/>
            <person name="Blouin N."/>
            <person name="Leonard G."/>
            <person name="Richards T.A."/>
            <person name="Lane C.E."/>
        </authorList>
    </citation>
    <scope>NUCLEOTIDE SEQUENCE [LARGE SCALE GENOMIC DNA]</scope>
    <source>
        <strain evidence="10 11">ATCC 48635</strain>
    </source>
</reference>
<dbReference type="AlphaFoldDB" id="A0A1V9YQY3"/>
<dbReference type="STRING" id="1202772.A0A1V9YQY3"/>
<gene>
    <name evidence="10" type="ORF">ACHHYP_07791</name>
</gene>
<feature type="transmembrane region" description="Helical" evidence="9">
    <location>
        <begin position="385"/>
        <end position="404"/>
    </location>
</feature>
<dbReference type="InterPro" id="IPR007594">
    <property type="entry name" value="RFT1"/>
</dbReference>
<keyword evidence="5" id="KW-0256">Endoplasmic reticulum</keyword>